<evidence type="ECO:0000256" key="1">
    <source>
        <dbReference type="SAM" id="SignalP"/>
    </source>
</evidence>
<dbReference type="Proteomes" id="UP000762676">
    <property type="component" value="Unassembled WGS sequence"/>
</dbReference>
<gene>
    <name evidence="2" type="ORF">ElyMa_006468900</name>
</gene>
<keyword evidence="3" id="KW-1185">Reference proteome</keyword>
<comment type="caution">
    <text evidence="2">The sequence shown here is derived from an EMBL/GenBank/DDBJ whole genome shotgun (WGS) entry which is preliminary data.</text>
</comment>
<dbReference type="AlphaFoldDB" id="A0AAV4HYV2"/>
<accession>A0AAV4HYV2</accession>
<proteinExistence type="predicted"/>
<name>A0AAV4HYV2_9GAST</name>
<evidence type="ECO:0000313" key="3">
    <source>
        <dbReference type="Proteomes" id="UP000762676"/>
    </source>
</evidence>
<evidence type="ECO:0000313" key="2">
    <source>
        <dbReference type="EMBL" id="GFS03363.1"/>
    </source>
</evidence>
<organism evidence="2 3">
    <name type="scientific">Elysia marginata</name>
    <dbReference type="NCBI Taxonomy" id="1093978"/>
    <lineage>
        <taxon>Eukaryota</taxon>
        <taxon>Metazoa</taxon>
        <taxon>Spiralia</taxon>
        <taxon>Lophotrochozoa</taxon>
        <taxon>Mollusca</taxon>
        <taxon>Gastropoda</taxon>
        <taxon>Heterobranchia</taxon>
        <taxon>Euthyneura</taxon>
        <taxon>Panpulmonata</taxon>
        <taxon>Sacoglossa</taxon>
        <taxon>Placobranchoidea</taxon>
        <taxon>Plakobranchidae</taxon>
        <taxon>Elysia</taxon>
    </lineage>
</organism>
<sequence>MLMMMMMMMMIMMLMRMIMPMMMIRRRKIMIVMRVKNVMVITNATSRLRSDHQGMPASLQQYIRSQVNLKSVSVDGSPEQLSMVSGIEL</sequence>
<feature type="chain" id="PRO_5043786217" evidence="1">
    <location>
        <begin position="21"/>
        <end position="89"/>
    </location>
</feature>
<feature type="signal peptide" evidence="1">
    <location>
        <begin position="1"/>
        <end position="20"/>
    </location>
</feature>
<reference evidence="2 3" key="1">
    <citation type="journal article" date="2021" name="Elife">
        <title>Chloroplast acquisition without the gene transfer in kleptoplastic sea slugs, Plakobranchus ocellatus.</title>
        <authorList>
            <person name="Maeda T."/>
            <person name="Takahashi S."/>
            <person name="Yoshida T."/>
            <person name="Shimamura S."/>
            <person name="Takaki Y."/>
            <person name="Nagai Y."/>
            <person name="Toyoda A."/>
            <person name="Suzuki Y."/>
            <person name="Arimoto A."/>
            <person name="Ishii H."/>
            <person name="Satoh N."/>
            <person name="Nishiyama T."/>
            <person name="Hasebe M."/>
            <person name="Maruyama T."/>
            <person name="Minagawa J."/>
            <person name="Obokata J."/>
            <person name="Shigenobu S."/>
        </authorList>
    </citation>
    <scope>NUCLEOTIDE SEQUENCE [LARGE SCALE GENOMIC DNA]</scope>
</reference>
<protein>
    <submittedName>
        <fullName evidence="2">Uncharacterized protein</fullName>
    </submittedName>
</protein>
<dbReference type="EMBL" id="BMAT01012991">
    <property type="protein sequence ID" value="GFS03363.1"/>
    <property type="molecule type" value="Genomic_DNA"/>
</dbReference>
<keyword evidence="1" id="KW-0732">Signal</keyword>